<accession>A0AA37V2I6</accession>
<gene>
    <name evidence="2" type="ORF">rosag_43780</name>
</gene>
<dbReference type="AlphaFoldDB" id="A0AA37V2I6"/>
<reference evidence="2" key="1">
    <citation type="submission" date="2022-08" db="EMBL/GenBank/DDBJ databases">
        <title>Draft genome sequencing of Roseisolibacter agri AW1220.</title>
        <authorList>
            <person name="Tobiishi Y."/>
            <person name="Tonouchi A."/>
        </authorList>
    </citation>
    <scope>NUCLEOTIDE SEQUENCE</scope>
    <source>
        <strain evidence="2">AW1220</strain>
    </source>
</reference>
<keyword evidence="3" id="KW-1185">Reference proteome</keyword>
<evidence type="ECO:0000313" key="2">
    <source>
        <dbReference type="EMBL" id="GLC27865.1"/>
    </source>
</evidence>
<dbReference type="EMBL" id="BRXS01000007">
    <property type="protein sequence ID" value="GLC27865.1"/>
    <property type="molecule type" value="Genomic_DNA"/>
</dbReference>
<protein>
    <submittedName>
        <fullName evidence="2">Uncharacterized protein</fullName>
    </submittedName>
</protein>
<name>A0AA37V2I6_9BACT</name>
<feature type="region of interest" description="Disordered" evidence="1">
    <location>
        <begin position="1"/>
        <end position="24"/>
    </location>
</feature>
<dbReference type="Proteomes" id="UP001161325">
    <property type="component" value="Unassembled WGS sequence"/>
</dbReference>
<evidence type="ECO:0000313" key="3">
    <source>
        <dbReference type="Proteomes" id="UP001161325"/>
    </source>
</evidence>
<sequence>MPHGSSAPSSDDAWREPSPDAAHWQPLDIAADDPRLGPLAAELAAHFHRHCAGMDADAFERLVRHAAYIRLRWHG</sequence>
<organism evidence="2 3">
    <name type="scientific">Roseisolibacter agri</name>
    <dbReference type="NCBI Taxonomy" id="2014610"/>
    <lineage>
        <taxon>Bacteria</taxon>
        <taxon>Pseudomonadati</taxon>
        <taxon>Gemmatimonadota</taxon>
        <taxon>Gemmatimonadia</taxon>
        <taxon>Gemmatimonadales</taxon>
        <taxon>Gemmatimonadaceae</taxon>
        <taxon>Roseisolibacter</taxon>
    </lineage>
</organism>
<evidence type="ECO:0000256" key="1">
    <source>
        <dbReference type="SAM" id="MobiDB-lite"/>
    </source>
</evidence>
<comment type="caution">
    <text evidence="2">The sequence shown here is derived from an EMBL/GenBank/DDBJ whole genome shotgun (WGS) entry which is preliminary data.</text>
</comment>
<proteinExistence type="predicted"/>